<dbReference type="InterPro" id="IPR011333">
    <property type="entry name" value="SKP1/BTB/POZ_sf"/>
</dbReference>
<dbReference type="SUPFAM" id="SSF54695">
    <property type="entry name" value="POZ domain"/>
    <property type="match status" value="1"/>
</dbReference>
<evidence type="ECO:0008006" key="3">
    <source>
        <dbReference type="Google" id="ProtNLM"/>
    </source>
</evidence>
<name>A0A5C3QSE4_9AGAR</name>
<dbReference type="EMBL" id="ML178817">
    <property type="protein sequence ID" value="TFL04916.1"/>
    <property type="molecule type" value="Genomic_DNA"/>
</dbReference>
<protein>
    <recommendedName>
        <fullName evidence="3">BTB domain-containing protein</fullName>
    </recommendedName>
</protein>
<organism evidence="1 2">
    <name type="scientific">Pterulicium gracile</name>
    <dbReference type="NCBI Taxonomy" id="1884261"/>
    <lineage>
        <taxon>Eukaryota</taxon>
        <taxon>Fungi</taxon>
        <taxon>Dikarya</taxon>
        <taxon>Basidiomycota</taxon>
        <taxon>Agaricomycotina</taxon>
        <taxon>Agaricomycetes</taxon>
        <taxon>Agaricomycetidae</taxon>
        <taxon>Agaricales</taxon>
        <taxon>Pleurotineae</taxon>
        <taxon>Pterulaceae</taxon>
        <taxon>Pterulicium</taxon>
    </lineage>
</organism>
<keyword evidence="2" id="KW-1185">Reference proteome</keyword>
<accession>A0A5C3QSE4</accession>
<dbReference type="AlphaFoldDB" id="A0A5C3QSE4"/>
<sequence length="333" mass="38613">MLTEVEDLFFADGNVIIQAEESIFRVYQGFLSARSEVLNGLFTIPQPENQELVDKCPVVHFPDSAADMIHFLRAIFHSGYFEPYPADIKAPAVFSVLRLSHKYDVPYLRQRAIQHLAALYPTQLEGLISYTHQMWVMMFANFCKDGYDIIAVHFAAAQIAHEVGALWLLPSILYWCTVYGDVDSLLDGAEQYKEMGITRRVAIPMDYARHCVRVKAIDLSSPLFTNEFLTHRDFDMKDATCTTPRQCRSYRHKIFISIVEVSEEGPNLFVFQDTKYWRKFEHKLCAACYQCFRVLHSEGRLHFWRQLPKKFGLPSWNELRDMKEVDMGIIAKT</sequence>
<evidence type="ECO:0000313" key="1">
    <source>
        <dbReference type="EMBL" id="TFL04916.1"/>
    </source>
</evidence>
<dbReference type="OrthoDB" id="3893071at2759"/>
<reference evidence="1 2" key="1">
    <citation type="journal article" date="2019" name="Nat. Ecol. Evol.">
        <title>Megaphylogeny resolves global patterns of mushroom evolution.</title>
        <authorList>
            <person name="Varga T."/>
            <person name="Krizsan K."/>
            <person name="Foldi C."/>
            <person name="Dima B."/>
            <person name="Sanchez-Garcia M."/>
            <person name="Sanchez-Ramirez S."/>
            <person name="Szollosi G.J."/>
            <person name="Szarkandi J.G."/>
            <person name="Papp V."/>
            <person name="Albert L."/>
            <person name="Andreopoulos W."/>
            <person name="Angelini C."/>
            <person name="Antonin V."/>
            <person name="Barry K.W."/>
            <person name="Bougher N.L."/>
            <person name="Buchanan P."/>
            <person name="Buyck B."/>
            <person name="Bense V."/>
            <person name="Catcheside P."/>
            <person name="Chovatia M."/>
            <person name="Cooper J."/>
            <person name="Damon W."/>
            <person name="Desjardin D."/>
            <person name="Finy P."/>
            <person name="Geml J."/>
            <person name="Haridas S."/>
            <person name="Hughes K."/>
            <person name="Justo A."/>
            <person name="Karasinski D."/>
            <person name="Kautmanova I."/>
            <person name="Kiss B."/>
            <person name="Kocsube S."/>
            <person name="Kotiranta H."/>
            <person name="LaButti K.M."/>
            <person name="Lechner B.E."/>
            <person name="Liimatainen K."/>
            <person name="Lipzen A."/>
            <person name="Lukacs Z."/>
            <person name="Mihaltcheva S."/>
            <person name="Morgado L.N."/>
            <person name="Niskanen T."/>
            <person name="Noordeloos M.E."/>
            <person name="Ohm R.A."/>
            <person name="Ortiz-Santana B."/>
            <person name="Ovrebo C."/>
            <person name="Racz N."/>
            <person name="Riley R."/>
            <person name="Savchenko A."/>
            <person name="Shiryaev A."/>
            <person name="Soop K."/>
            <person name="Spirin V."/>
            <person name="Szebenyi C."/>
            <person name="Tomsovsky M."/>
            <person name="Tulloss R.E."/>
            <person name="Uehling J."/>
            <person name="Grigoriev I.V."/>
            <person name="Vagvolgyi C."/>
            <person name="Papp T."/>
            <person name="Martin F.M."/>
            <person name="Miettinen O."/>
            <person name="Hibbett D.S."/>
            <person name="Nagy L.G."/>
        </authorList>
    </citation>
    <scope>NUCLEOTIDE SEQUENCE [LARGE SCALE GENOMIC DNA]</scope>
    <source>
        <strain evidence="1 2">CBS 309.79</strain>
    </source>
</reference>
<dbReference type="Proteomes" id="UP000305067">
    <property type="component" value="Unassembled WGS sequence"/>
</dbReference>
<evidence type="ECO:0000313" key="2">
    <source>
        <dbReference type="Proteomes" id="UP000305067"/>
    </source>
</evidence>
<dbReference type="Gene3D" id="3.30.710.10">
    <property type="entry name" value="Potassium Channel Kv1.1, Chain A"/>
    <property type="match status" value="1"/>
</dbReference>
<proteinExistence type="predicted"/>
<gene>
    <name evidence="1" type="ORF">BDV98DRAFT_589642</name>
</gene>